<evidence type="ECO:0000313" key="5">
    <source>
        <dbReference type="EnsemblMetazoa" id="PPA03959.1"/>
    </source>
</evidence>
<evidence type="ECO:0000256" key="3">
    <source>
        <dbReference type="ARBA" id="ARBA00022989"/>
    </source>
</evidence>
<dbReference type="OrthoDB" id="5876565at2759"/>
<proteinExistence type="predicted"/>
<accession>A0A2A6C8I4</accession>
<evidence type="ECO:0000313" key="6">
    <source>
        <dbReference type="Proteomes" id="UP000005239"/>
    </source>
</evidence>
<gene>
    <name evidence="5" type="primary">WBGene00093513</name>
</gene>
<dbReference type="InterPro" id="IPR017452">
    <property type="entry name" value="GPCR_Rhodpsn_7TM"/>
</dbReference>
<keyword evidence="2" id="KW-0812">Transmembrane</keyword>
<comment type="subcellular location">
    <subcellularLocation>
        <location evidence="1">Membrane</location>
    </subcellularLocation>
</comment>
<dbReference type="SUPFAM" id="SSF81321">
    <property type="entry name" value="Family A G protein-coupled receptor-like"/>
    <property type="match status" value="1"/>
</dbReference>
<dbReference type="AlphaFoldDB" id="A0A2A6C8I4"/>
<organism evidence="5 6">
    <name type="scientific">Pristionchus pacificus</name>
    <name type="common">Parasitic nematode worm</name>
    <dbReference type="NCBI Taxonomy" id="54126"/>
    <lineage>
        <taxon>Eukaryota</taxon>
        <taxon>Metazoa</taxon>
        <taxon>Ecdysozoa</taxon>
        <taxon>Nematoda</taxon>
        <taxon>Chromadorea</taxon>
        <taxon>Rhabditida</taxon>
        <taxon>Rhabditina</taxon>
        <taxon>Diplogasteromorpha</taxon>
        <taxon>Diplogasteroidea</taxon>
        <taxon>Neodiplogasteridae</taxon>
        <taxon>Pristionchus</taxon>
    </lineage>
</organism>
<keyword evidence="6" id="KW-1185">Reference proteome</keyword>
<evidence type="ECO:0000256" key="1">
    <source>
        <dbReference type="ARBA" id="ARBA00004370"/>
    </source>
</evidence>
<dbReference type="Gene3D" id="1.20.1070.10">
    <property type="entry name" value="Rhodopsin 7-helix transmembrane proteins"/>
    <property type="match status" value="1"/>
</dbReference>
<reference evidence="5" key="2">
    <citation type="submission" date="2022-06" db="UniProtKB">
        <authorList>
            <consortium name="EnsemblMetazoa"/>
        </authorList>
    </citation>
    <scope>IDENTIFICATION</scope>
    <source>
        <strain evidence="5">PS312</strain>
    </source>
</reference>
<keyword evidence="3" id="KW-1133">Transmembrane helix</keyword>
<dbReference type="Proteomes" id="UP000005239">
    <property type="component" value="Unassembled WGS sequence"/>
</dbReference>
<keyword evidence="4" id="KW-0472">Membrane</keyword>
<dbReference type="PANTHER" id="PTHR24224">
    <property type="entry name" value="CARDIOACCELERATORY PEPTIDE RECEPTOR-RELATED"/>
    <property type="match status" value="1"/>
</dbReference>
<reference evidence="6" key="1">
    <citation type="journal article" date="2008" name="Nat. Genet.">
        <title>The Pristionchus pacificus genome provides a unique perspective on nematode lifestyle and parasitism.</title>
        <authorList>
            <person name="Dieterich C."/>
            <person name="Clifton S.W."/>
            <person name="Schuster L.N."/>
            <person name="Chinwalla A."/>
            <person name="Delehaunty K."/>
            <person name="Dinkelacker I."/>
            <person name="Fulton L."/>
            <person name="Fulton R."/>
            <person name="Godfrey J."/>
            <person name="Minx P."/>
            <person name="Mitreva M."/>
            <person name="Roeseler W."/>
            <person name="Tian H."/>
            <person name="Witte H."/>
            <person name="Yang S.P."/>
            <person name="Wilson R.K."/>
            <person name="Sommer R.J."/>
        </authorList>
    </citation>
    <scope>NUCLEOTIDE SEQUENCE [LARGE SCALE GENOMIC DNA]</scope>
    <source>
        <strain evidence="6">PS312</strain>
    </source>
</reference>
<dbReference type="EnsemblMetazoa" id="PPA03959.1">
    <property type="protein sequence ID" value="PPA03959.1"/>
    <property type="gene ID" value="WBGene00093513"/>
</dbReference>
<dbReference type="Pfam" id="PF00001">
    <property type="entry name" value="7tm_1"/>
    <property type="match status" value="1"/>
</dbReference>
<evidence type="ECO:0000256" key="2">
    <source>
        <dbReference type="ARBA" id="ARBA00022692"/>
    </source>
</evidence>
<evidence type="ECO:0000256" key="4">
    <source>
        <dbReference type="ARBA" id="ARBA00023136"/>
    </source>
</evidence>
<dbReference type="PROSITE" id="PS50262">
    <property type="entry name" value="G_PROTEIN_RECEP_F1_2"/>
    <property type="match status" value="1"/>
</dbReference>
<accession>A0A8R1U444</accession>
<dbReference type="InterPro" id="IPR052665">
    <property type="entry name" value="Neuropeptide-GPCR"/>
</dbReference>
<dbReference type="InterPro" id="IPR000276">
    <property type="entry name" value="GPCR_Rhodpsn"/>
</dbReference>
<name>A0A2A6C8I4_PRIPA</name>
<protein>
    <submittedName>
        <fullName evidence="5">G protein-coupled receptor</fullName>
    </submittedName>
</protein>
<dbReference type="GO" id="GO:0005886">
    <property type="term" value="C:plasma membrane"/>
    <property type="evidence" value="ECO:0000318"/>
    <property type="project" value="GO_Central"/>
</dbReference>
<dbReference type="GO" id="GO:0008528">
    <property type="term" value="F:G protein-coupled peptide receptor activity"/>
    <property type="evidence" value="ECO:0000318"/>
    <property type="project" value="GO_Central"/>
</dbReference>
<sequence length="391" mass="44110">MDPIIESLTGHLHGNESNAVMVALPQQASLGARLEKALLISICVLGIFFNALTFFKNKVTRKRGSSATKVSLSLLRVMAGADTACLAAMLFTLAAGKMGWRGNWLLGMFVCKVNLFIVHSASAFSLYCWLVLSLVRYVAVFSPFKHLRLNREPILAVVLLAIIISLAESWLLFDIQYDMDKGACMNGHDDDLERKIQITEIVLTYFVPLGIITICDIKVLFFRESWSRDNSLSAKTDLTKKLATTDSFEHASMENLNVSGLVNKPVPERGVLKRQGSRRARRAQFRALQRTLLISIFDLLLNLPNYLFRLFLNVIDPETLHDISQDSLDMAESVSQILYFAQFSLNAFYLICIIYDTPKQREPTKIEQRFAQHFLKKNLLTTQRSTVSAGY</sequence>
<dbReference type="CDD" id="cd00637">
    <property type="entry name" value="7tm_classA_rhodopsin-like"/>
    <property type="match status" value="1"/>
</dbReference>
<dbReference type="GO" id="GO:0007218">
    <property type="term" value="P:neuropeptide signaling pathway"/>
    <property type="evidence" value="ECO:0000318"/>
    <property type="project" value="GO_Central"/>
</dbReference>
<dbReference type="PANTHER" id="PTHR24224:SF37">
    <property type="entry name" value="G-PROTEIN COUPLED RECEPTORS FAMILY 1 PROFILE DOMAIN-CONTAINING PROTEIN"/>
    <property type="match status" value="1"/>
</dbReference>